<evidence type="ECO:0000256" key="8">
    <source>
        <dbReference type="ARBA" id="ARBA00023273"/>
    </source>
</evidence>
<keyword evidence="7" id="KW-0206">Cytoskeleton</keyword>
<dbReference type="PROSITE" id="PS51381">
    <property type="entry name" value="C2_B9"/>
    <property type="match status" value="1"/>
</dbReference>
<evidence type="ECO:0000256" key="1">
    <source>
        <dbReference type="ARBA" id="ARBA00004120"/>
    </source>
</evidence>
<dbReference type="InterPro" id="IPR011677">
    <property type="entry name" value="TCTN1-3_dom"/>
</dbReference>
<dbReference type="InterPro" id="IPR057724">
    <property type="entry name" value="TCTN1-3_N"/>
</dbReference>
<keyword evidence="5" id="KW-0970">Cilium biogenesis/degradation</keyword>
<dbReference type="AlphaFoldDB" id="A0A8S4RXP0"/>
<evidence type="ECO:0000256" key="4">
    <source>
        <dbReference type="ARBA" id="ARBA00022729"/>
    </source>
</evidence>
<comment type="caution">
    <text evidence="11">The sequence shown here is derived from an EMBL/GenBank/DDBJ whole genome shotgun (WGS) entry which is preliminary data.</text>
</comment>
<dbReference type="PANTHER" id="PTHR14611:SF2">
    <property type="entry name" value="TECTONIC"/>
    <property type="match status" value="1"/>
</dbReference>
<keyword evidence="8" id="KW-0966">Cell projection</keyword>
<evidence type="ECO:0000259" key="9">
    <source>
        <dbReference type="Pfam" id="PF07773"/>
    </source>
</evidence>
<feature type="domain" description="Tectonic-1-3" evidence="9">
    <location>
        <begin position="196"/>
        <end position="356"/>
    </location>
</feature>
<dbReference type="Pfam" id="PF07773">
    <property type="entry name" value="TCTN_DUF1619"/>
    <property type="match status" value="1"/>
</dbReference>
<keyword evidence="6" id="KW-0325">Glycoprotein</keyword>
<protein>
    <submittedName>
        <fullName evidence="11">Jg9337 protein</fullName>
    </submittedName>
</protein>
<dbReference type="Pfam" id="PF07162">
    <property type="entry name" value="B9-C2"/>
    <property type="match status" value="1"/>
</dbReference>
<evidence type="ECO:0000256" key="6">
    <source>
        <dbReference type="ARBA" id="ARBA00023180"/>
    </source>
</evidence>
<evidence type="ECO:0000256" key="3">
    <source>
        <dbReference type="ARBA" id="ARBA00022490"/>
    </source>
</evidence>
<dbReference type="InterPro" id="IPR040354">
    <property type="entry name" value="TCTN1-3"/>
</dbReference>
<proteinExistence type="inferred from homology"/>
<dbReference type="Pfam" id="PF25752">
    <property type="entry name" value="DUF1619_N"/>
    <property type="match status" value="1"/>
</dbReference>
<dbReference type="InterPro" id="IPR010796">
    <property type="entry name" value="C2_B9-type_dom"/>
</dbReference>
<keyword evidence="4" id="KW-0732">Signal</keyword>
<comment type="subcellular location">
    <subcellularLocation>
        <location evidence="1">Cytoplasm</location>
        <location evidence="1">Cytoskeleton</location>
        <location evidence="1">Cilium basal body</location>
    </subcellularLocation>
</comment>
<organism evidence="11 12">
    <name type="scientific">Pararge aegeria aegeria</name>
    <dbReference type="NCBI Taxonomy" id="348720"/>
    <lineage>
        <taxon>Eukaryota</taxon>
        <taxon>Metazoa</taxon>
        <taxon>Ecdysozoa</taxon>
        <taxon>Arthropoda</taxon>
        <taxon>Hexapoda</taxon>
        <taxon>Insecta</taxon>
        <taxon>Pterygota</taxon>
        <taxon>Neoptera</taxon>
        <taxon>Endopterygota</taxon>
        <taxon>Lepidoptera</taxon>
        <taxon>Glossata</taxon>
        <taxon>Ditrysia</taxon>
        <taxon>Papilionoidea</taxon>
        <taxon>Nymphalidae</taxon>
        <taxon>Satyrinae</taxon>
        <taxon>Satyrini</taxon>
        <taxon>Parargina</taxon>
        <taxon>Pararge</taxon>
    </lineage>
</organism>
<sequence>MAEIHILGQLQCAYNFNEPYSLFCRYSFQAGPNWTLVSGYSEGQTSSARADHKNCVVWSQPIDVHYVSKGIQVTPKKKSTNECYCNLLYKACDINCCCDNDCSDQDKSVLKHCEDSEQECEIPNIDYLHMCSSQLTCNKQLQSDVFGYLFCIGKANLPEKGKPSKTTLYSLDPNNRLKWHVTKKKSKNIKFTKNLYSIGQPIWMVTNDSIDSLELPITVTNEYCNGYKAIEFLRNDYVKCYVKLKDLHMLDVIKSFVRAKVVSPIEITLNSTKMDCTTLHCINLTLLSCDEHKCIKYNKELHEPRCSESHCNNIAVRIEYEFYCNVSLIKRVIVKFHVRTISMAQEFVLQEIAVNFYLGNYSIENIVKFSGNPGYIRGLPIIISLSESNHTAKFFNSSVARSNYLLMPYNRDGRCVVTNLTHNIVMFGHNKRLKCRAYFRQNFTTYNGTEICQKIQARIDELYGLRSNILIAPYGNPQDVADKNWVRLETFNKSNIYGEYHPKDSKLLCYNLITRIAFIIAFADTNDANKEVNKIISARVDSTTMNKTFSIDDLSTVITIDANFIDFSARYTCTAPAGVLRIESADLYGQLHNGTVSSDFISKS</sequence>
<evidence type="ECO:0000256" key="7">
    <source>
        <dbReference type="ARBA" id="ARBA00023212"/>
    </source>
</evidence>
<accession>A0A8S4RXP0</accession>
<gene>
    <name evidence="11" type="primary">jg9337</name>
    <name evidence="11" type="ORF">PAEG_LOCUS19569</name>
</gene>
<comment type="similarity">
    <text evidence="2">Belongs to the tectonic family.</text>
</comment>
<reference evidence="11" key="1">
    <citation type="submission" date="2022-03" db="EMBL/GenBank/DDBJ databases">
        <authorList>
            <person name="Lindestad O."/>
        </authorList>
    </citation>
    <scope>NUCLEOTIDE SEQUENCE</scope>
</reference>
<evidence type="ECO:0000313" key="11">
    <source>
        <dbReference type="EMBL" id="CAH2243420.1"/>
    </source>
</evidence>
<dbReference type="GO" id="GO:0035869">
    <property type="term" value="C:ciliary transition zone"/>
    <property type="evidence" value="ECO:0007669"/>
    <property type="project" value="TreeGrafter"/>
</dbReference>
<evidence type="ECO:0000313" key="12">
    <source>
        <dbReference type="Proteomes" id="UP000838756"/>
    </source>
</evidence>
<evidence type="ECO:0000256" key="5">
    <source>
        <dbReference type="ARBA" id="ARBA00022794"/>
    </source>
</evidence>
<dbReference type="PANTHER" id="PTHR14611">
    <property type="entry name" value="TECTONIC FAMILY MEMBER"/>
    <property type="match status" value="1"/>
</dbReference>
<name>A0A8S4RXP0_9NEOP</name>
<keyword evidence="3" id="KW-0963">Cytoplasm</keyword>
<dbReference type="GO" id="GO:0060271">
    <property type="term" value="P:cilium assembly"/>
    <property type="evidence" value="ECO:0007669"/>
    <property type="project" value="TreeGrafter"/>
</dbReference>
<feature type="domain" description="Tectonic-1-3 N-terminal" evidence="10">
    <location>
        <begin position="80"/>
        <end position="116"/>
    </location>
</feature>
<evidence type="ECO:0000259" key="10">
    <source>
        <dbReference type="Pfam" id="PF25752"/>
    </source>
</evidence>
<evidence type="ECO:0000256" key="2">
    <source>
        <dbReference type="ARBA" id="ARBA00007633"/>
    </source>
</evidence>
<keyword evidence="12" id="KW-1185">Reference proteome</keyword>
<dbReference type="Proteomes" id="UP000838756">
    <property type="component" value="Unassembled WGS sequence"/>
</dbReference>
<dbReference type="OrthoDB" id="184109at2759"/>
<dbReference type="EMBL" id="CAKXAJ010025746">
    <property type="protein sequence ID" value="CAH2243420.1"/>
    <property type="molecule type" value="Genomic_DNA"/>
</dbReference>